<comment type="caution">
    <text evidence="2">The sequence shown here is derived from an EMBL/GenBank/DDBJ whole genome shotgun (WGS) entry which is preliminary data.</text>
</comment>
<dbReference type="STRING" id="42249.A0A317T491"/>
<evidence type="ECO:0000256" key="1">
    <source>
        <dbReference type="SAM" id="SignalP"/>
    </source>
</evidence>
<gene>
    <name evidence="2" type="ORF">C7212DRAFT_289606</name>
</gene>
<dbReference type="PANTHER" id="PTHR38847">
    <property type="match status" value="1"/>
</dbReference>
<protein>
    <recommendedName>
        <fullName evidence="4">DUF4360 domain-containing protein</fullName>
    </recommendedName>
</protein>
<accession>A0A317T491</accession>
<dbReference type="AlphaFoldDB" id="A0A317T491"/>
<dbReference type="EMBL" id="PYWC01000004">
    <property type="protein sequence ID" value="PWW80251.1"/>
    <property type="molecule type" value="Genomic_DNA"/>
</dbReference>
<keyword evidence="3" id="KW-1185">Reference proteome</keyword>
<feature type="signal peptide" evidence="1">
    <location>
        <begin position="1"/>
        <end position="19"/>
    </location>
</feature>
<evidence type="ECO:0008006" key="4">
    <source>
        <dbReference type="Google" id="ProtNLM"/>
    </source>
</evidence>
<dbReference type="OrthoDB" id="152248at2759"/>
<reference evidence="2 3" key="1">
    <citation type="submission" date="2018-03" db="EMBL/GenBank/DDBJ databases">
        <title>Genomes of Pezizomycetes fungi and the evolution of truffles.</title>
        <authorList>
            <person name="Murat C."/>
            <person name="Payen T."/>
            <person name="Noel B."/>
            <person name="Kuo A."/>
            <person name="Martin F.M."/>
        </authorList>
    </citation>
    <scope>NUCLEOTIDE SEQUENCE [LARGE SCALE GENOMIC DNA]</scope>
    <source>
        <strain evidence="2">091103-1</strain>
    </source>
</reference>
<dbReference type="Pfam" id="PF14273">
    <property type="entry name" value="DUF4360"/>
    <property type="match status" value="1"/>
</dbReference>
<evidence type="ECO:0000313" key="2">
    <source>
        <dbReference type="EMBL" id="PWW80251.1"/>
    </source>
</evidence>
<proteinExistence type="predicted"/>
<organism evidence="2 3">
    <name type="scientific">Tuber magnatum</name>
    <name type="common">white Piedmont truffle</name>
    <dbReference type="NCBI Taxonomy" id="42249"/>
    <lineage>
        <taxon>Eukaryota</taxon>
        <taxon>Fungi</taxon>
        <taxon>Dikarya</taxon>
        <taxon>Ascomycota</taxon>
        <taxon>Pezizomycotina</taxon>
        <taxon>Pezizomycetes</taxon>
        <taxon>Pezizales</taxon>
        <taxon>Tuberaceae</taxon>
        <taxon>Tuber</taxon>
    </lineage>
</organism>
<dbReference type="PANTHER" id="PTHR38847:SF1">
    <property type="entry name" value="PSEUDOURIDINE SYNTHASE RSUA_RLUA-LIKE DOMAIN-CONTAINING PROTEIN"/>
    <property type="match status" value="1"/>
</dbReference>
<dbReference type="Proteomes" id="UP000246991">
    <property type="component" value="Unassembled WGS sequence"/>
</dbReference>
<dbReference type="InterPro" id="IPR025649">
    <property type="entry name" value="DUF4360"/>
</dbReference>
<keyword evidence="1" id="KW-0732">Signal</keyword>
<sequence length="213" mass="23523">MKYSISALVLGICAVLSAAAPTPDENDVDPSKVYIEGITYAGSGCKAGTVAISKSDDYKTVTLAFDSYVASIGPGISFVDRRKNCNINVKLHYPGGYQYTLYQTDYTGYAELEKGVTAKQQSEYWFAGFADRKATMRSMWKGKFADSYTFRDTLAQEACVWSPCGASTTLNIDTQLTLDNNDDDKKKASGLITTDVIDHKVKTIYGVRWRKCR</sequence>
<evidence type="ECO:0000313" key="3">
    <source>
        <dbReference type="Proteomes" id="UP000246991"/>
    </source>
</evidence>
<feature type="chain" id="PRO_5016266994" description="DUF4360 domain-containing protein" evidence="1">
    <location>
        <begin position="20"/>
        <end position="213"/>
    </location>
</feature>
<name>A0A317T491_9PEZI</name>